<feature type="transmembrane region" description="Helical" evidence="7">
    <location>
        <begin position="292"/>
        <end position="310"/>
    </location>
</feature>
<evidence type="ECO:0000256" key="5">
    <source>
        <dbReference type="ARBA" id="ARBA00022989"/>
    </source>
</evidence>
<dbReference type="CDD" id="cd06173">
    <property type="entry name" value="MFS_MefA_like"/>
    <property type="match status" value="1"/>
</dbReference>
<keyword evidence="4 7" id="KW-0812">Transmembrane</keyword>
<proteinExistence type="predicted"/>
<feature type="transmembrane region" description="Helical" evidence="7">
    <location>
        <begin position="226"/>
        <end position="248"/>
    </location>
</feature>
<dbReference type="PANTHER" id="PTHR43266">
    <property type="entry name" value="MACROLIDE-EFFLUX PROTEIN"/>
    <property type="match status" value="1"/>
</dbReference>
<feature type="transmembrane region" description="Helical" evidence="7">
    <location>
        <begin position="174"/>
        <end position="193"/>
    </location>
</feature>
<feature type="transmembrane region" description="Helical" evidence="7">
    <location>
        <begin position="148"/>
        <end position="168"/>
    </location>
</feature>
<dbReference type="AlphaFoldDB" id="A0AA97H101"/>
<keyword evidence="2" id="KW-0813">Transport</keyword>
<feature type="transmembrane region" description="Helical" evidence="7">
    <location>
        <begin position="12"/>
        <end position="39"/>
    </location>
</feature>
<organism evidence="8 9">
    <name type="scientific">Caproicibacterium argilliputei</name>
    <dbReference type="NCBI Taxonomy" id="3030016"/>
    <lineage>
        <taxon>Bacteria</taxon>
        <taxon>Bacillati</taxon>
        <taxon>Bacillota</taxon>
        <taxon>Clostridia</taxon>
        <taxon>Eubacteriales</taxon>
        <taxon>Oscillospiraceae</taxon>
        <taxon>Caproicibacterium</taxon>
    </lineage>
</organism>
<dbReference type="InterPro" id="IPR036259">
    <property type="entry name" value="MFS_trans_sf"/>
</dbReference>
<evidence type="ECO:0000256" key="3">
    <source>
        <dbReference type="ARBA" id="ARBA00022475"/>
    </source>
</evidence>
<dbReference type="GO" id="GO:0022857">
    <property type="term" value="F:transmembrane transporter activity"/>
    <property type="evidence" value="ECO:0007669"/>
    <property type="project" value="InterPro"/>
</dbReference>
<evidence type="ECO:0000256" key="7">
    <source>
        <dbReference type="SAM" id="Phobius"/>
    </source>
</evidence>
<dbReference type="SUPFAM" id="SSF103473">
    <property type="entry name" value="MFS general substrate transporter"/>
    <property type="match status" value="1"/>
</dbReference>
<dbReference type="PANTHER" id="PTHR43266:SF10">
    <property type="entry name" value="BACILYSIN EXPORTER BACE-RELATED"/>
    <property type="match status" value="1"/>
</dbReference>
<gene>
    <name evidence="8" type="ORF">PXC00_13105</name>
</gene>
<dbReference type="EMBL" id="CP135996">
    <property type="protein sequence ID" value="WOC32116.1"/>
    <property type="molecule type" value="Genomic_DNA"/>
</dbReference>
<dbReference type="RefSeq" id="WP_275844175.1">
    <property type="nucleotide sequence ID" value="NZ_CP135996.1"/>
</dbReference>
<keyword evidence="3" id="KW-1003">Cell membrane</keyword>
<accession>A0AA97H101</accession>
<feature type="transmembrane region" description="Helical" evidence="7">
    <location>
        <begin position="51"/>
        <end position="71"/>
    </location>
</feature>
<feature type="transmembrane region" description="Helical" evidence="7">
    <location>
        <begin position="260"/>
        <end position="280"/>
    </location>
</feature>
<comment type="subcellular location">
    <subcellularLocation>
        <location evidence="1">Cell membrane</location>
        <topology evidence="1">Multi-pass membrane protein</topology>
    </subcellularLocation>
</comment>
<evidence type="ECO:0000256" key="2">
    <source>
        <dbReference type="ARBA" id="ARBA00022448"/>
    </source>
</evidence>
<sequence>MFKNIKASIRELRTFLILWITQSFSELGSAMTNFALVIWSYQQQGSALTTSLLAICSYAPYVLLSIFAGALSDRWNKKLTMLVSDSFAALCSVSVLVLLTTGHLQIWHLYVINTLNGLMNTVQQPASDVAISLLAPQKHYQKVGGLRSFSNSLVTILTPVLATALLSFTSLQVVILFDLLTFATAFVALLFFIRIPQAINKSDTESESVLQSARSGLQYLKSNRGILDLILLLAVINFTASIFNAALPAMMLSRTGAGEMALGMINTVTGIATMLGSILVTGFPAPKSRVRVILNSLLFSMSTENFILAFGRSTPVWCFGAVLGWIFIPVMSANMDVLFRTKIPIEMQGRVYSARNTLQFFTIPLGYLCGGILVDRVFEPFMAAQPTDSLWVTLFGAGKGSGAALLFFAIGIFGLLSCLPFRADQNIWKLEK</sequence>
<dbReference type="InterPro" id="IPR011701">
    <property type="entry name" value="MFS"/>
</dbReference>
<feature type="transmembrane region" description="Helical" evidence="7">
    <location>
        <begin position="360"/>
        <end position="378"/>
    </location>
</feature>
<dbReference type="KEGG" id="carl:PXC00_13105"/>
<feature type="transmembrane region" description="Helical" evidence="7">
    <location>
        <begin position="390"/>
        <end position="419"/>
    </location>
</feature>
<evidence type="ECO:0000313" key="8">
    <source>
        <dbReference type="EMBL" id="WOC32116.1"/>
    </source>
</evidence>
<reference evidence="8" key="1">
    <citation type="submission" date="2023-09" db="EMBL/GenBank/DDBJ databases">
        <authorList>
            <person name="Zeng C."/>
        </authorList>
    </citation>
    <scope>NUCLEOTIDE SEQUENCE</scope>
    <source>
        <strain evidence="8">ZCY20-5</strain>
    </source>
</reference>
<dbReference type="GO" id="GO:0005886">
    <property type="term" value="C:plasma membrane"/>
    <property type="evidence" value="ECO:0007669"/>
    <property type="project" value="UniProtKB-SubCell"/>
</dbReference>
<evidence type="ECO:0000256" key="4">
    <source>
        <dbReference type="ARBA" id="ARBA00022692"/>
    </source>
</evidence>
<evidence type="ECO:0000256" key="6">
    <source>
        <dbReference type="ARBA" id="ARBA00023136"/>
    </source>
</evidence>
<keyword evidence="5 7" id="KW-1133">Transmembrane helix</keyword>
<dbReference type="Gene3D" id="1.20.1250.20">
    <property type="entry name" value="MFS general substrate transporter like domains"/>
    <property type="match status" value="1"/>
</dbReference>
<dbReference type="Proteomes" id="UP001300604">
    <property type="component" value="Chromosome"/>
</dbReference>
<keyword evidence="6 7" id="KW-0472">Membrane</keyword>
<name>A0AA97H101_9FIRM</name>
<protein>
    <submittedName>
        <fullName evidence="8">MFS transporter</fullName>
    </submittedName>
</protein>
<keyword evidence="9" id="KW-1185">Reference proteome</keyword>
<feature type="transmembrane region" description="Helical" evidence="7">
    <location>
        <begin position="316"/>
        <end position="339"/>
    </location>
</feature>
<dbReference type="Pfam" id="PF07690">
    <property type="entry name" value="MFS_1"/>
    <property type="match status" value="1"/>
</dbReference>
<evidence type="ECO:0000313" key="9">
    <source>
        <dbReference type="Proteomes" id="UP001300604"/>
    </source>
</evidence>
<reference evidence="8" key="2">
    <citation type="submission" date="2024-06" db="EMBL/GenBank/DDBJ databases">
        <title>Caproicibacterium argilliputei sp. nov, a novel caproic acid producing anaerobic bacterium isolated from pit mud.</title>
        <authorList>
            <person name="Xia S."/>
        </authorList>
    </citation>
    <scope>NUCLEOTIDE SEQUENCE</scope>
    <source>
        <strain evidence="8">ZCY20-5</strain>
    </source>
</reference>
<evidence type="ECO:0000256" key="1">
    <source>
        <dbReference type="ARBA" id="ARBA00004651"/>
    </source>
</evidence>